<dbReference type="Pfam" id="PF00873">
    <property type="entry name" value="ACR_tran"/>
    <property type="match status" value="1"/>
</dbReference>
<keyword evidence="1" id="KW-0472">Membrane</keyword>
<dbReference type="PANTHER" id="PTHR32063:SF0">
    <property type="entry name" value="SWARMING MOTILITY PROTEIN SWRC"/>
    <property type="match status" value="1"/>
</dbReference>
<keyword evidence="3" id="KW-1185">Reference proteome</keyword>
<accession>A0A949WWZ5</accession>
<feature type="transmembrane region" description="Helical" evidence="1">
    <location>
        <begin position="357"/>
        <end position="375"/>
    </location>
</feature>
<dbReference type="RefSeq" id="WP_218322429.1">
    <property type="nucleotide sequence ID" value="NZ_JAEEGC010000122.1"/>
</dbReference>
<comment type="caution">
    <text evidence="2">The sequence shown here is derived from an EMBL/GenBank/DDBJ whole genome shotgun (WGS) entry which is preliminary data.</text>
</comment>
<feature type="transmembrane region" description="Helical" evidence="1">
    <location>
        <begin position="984"/>
        <end position="1008"/>
    </location>
</feature>
<dbReference type="EMBL" id="JAEEGC010000122">
    <property type="protein sequence ID" value="MBV7275377.1"/>
    <property type="molecule type" value="Genomic_DNA"/>
</dbReference>
<sequence>MSITEISVKRPTAIWMAIVLMLSLGIIGYKKMGANLLPSMDTSTITISTTYNGASAEDMKEDVIKPIEDAVSGISGIDTINSRALEGSCSVTVNFKSTVNSNTAYLDVQKAVQNASGKLPKNADKPVLYKMDASNMPILILSISGNINEDELYNEADKAKEEIEKVTGVGRVDLYGGNKKQLMIKLDKTAMDYYGVSVNSITQQLQANNLNVPGGQIKQDNMVQTVKVIGQFNNVDKVRGLLIPTASGGSIRLSDIAKVDLELPEDNSLIRYKNDKTIAALVTKQSDANIVTVANNVKKQLEEIKKTTAKGVNIDIAFDNTTFITSALTEVKHNLIEGIVTTAIVLYLFFRSFRSSMIVLIAIPTSLIATFFMMYELHFTLNMMSMMGLSLVIGSLVDDSIVVIESIQRHLDMGENLIDAAINGRREIGLAAIAISLCDVVMFVPIAFMSGQIGQIFKEFGLTIAIATIFSLIVSFTVTPMLSSMTLKRVSKKEREEKEKKKGTFSKIIELYKKTIVWALDNRWKVLVTSLIGIIFSISLLPMGLIGTEFMATTDQSFFSIDISLTAGSTLKQTDDKVREIEDYLRKTKEVKDYISMVGLNGNDGSSDKATAQLYVNLVPKKERKKKQSEIAAEVRKFGKAIPGIEFNLTESDSGGGSGKPVSINIKGKDADTLTALSDEVEKVLKSTSGVTDISNSAKVKNSEIKIKVDSLAASNYGITTTDIGSVVRVALSGNQVGELRSNNEENDITLKFMKGQVQSVDDVKNIKITSTSGQQIPLSQVATVEKADTAPSISRESKQDIVTVSANIQGRVVGDINNDINAKLKALTLPSGYSLDFGGAQKSMGEAGNSLLMALGASIALIYMILVVLYQSYLTPAIRMVALPFALMGALLALALTGQSLNVMSAIGIIMLEGLSSKNGTLLIDYTNTLMKKNNMTLREALIESGVTRLRPIIMTTATMIVAMLPVALSLGAGSEMKQSMGIVIIGGMIVSTVATPIVLPVIYTLMDDLTNFVFRRNKNKKVKEVEKYEF</sequence>
<dbReference type="PANTHER" id="PTHR32063">
    <property type="match status" value="1"/>
</dbReference>
<feature type="transmembrane region" description="Helical" evidence="1">
    <location>
        <begin position="526"/>
        <end position="547"/>
    </location>
</feature>
<feature type="transmembrane region" description="Helical" evidence="1">
    <location>
        <begin position="428"/>
        <end position="448"/>
    </location>
</feature>
<reference evidence="2" key="1">
    <citation type="submission" date="2020-12" db="EMBL/GenBank/DDBJ databases">
        <title>Clostridium thailandense sp. nov., a novel acetogenic bacterium isolated from peat land soil in Thailand.</title>
        <authorList>
            <person name="Chaikitkaew S."/>
            <person name="Birkeland N.K."/>
        </authorList>
    </citation>
    <scope>NUCLEOTIDE SEQUENCE</scope>
    <source>
        <strain evidence="2">PL3</strain>
    </source>
</reference>
<keyword evidence="1" id="KW-1133">Transmembrane helix</keyword>
<dbReference type="Proteomes" id="UP000694308">
    <property type="component" value="Unassembled WGS sequence"/>
</dbReference>
<evidence type="ECO:0000256" key="1">
    <source>
        <dbReference type="SAM" id="Phobius"/>
    </source>
</evidence>
<feature type="transmembrane region" description="Helical" evidence="1">
    <location>
        <begin position="460"/>
        <end position="483"/>
    </location>
</feature>
<dbReference type="GO" id="GO:0042910">
    <property type="term" value="F:xenobiotic transmembrane transporter activity"/>
    <property type="evidence" value="ECO:0007669"/>
    <property type="project" value="TreeGrafter"/>
</dbReference>
<organism evidence="2 3">
    <name type="scientific">Clostridium thailandense</name>
    <dbReference type="NCBI Taxonomy" id="2794346"/>
    <lineage>
        <taxon>Bacteria</taxon>
        <taxon>Bacillati</taxon>
        <taxon>Bacillota</taxon>
        <taxon>Clostridia</taxon>
        <taxon>Eubacteriales</taxon>
        <taxon>Clostridiaceae</taxon>
        <taxon>Clostridium</taxon>
    </lineage>
</organism>
<proteinExistence type="predicted"/>
<dbReference type="GO" id="GO:0005886">
    <property type="term" value="C:plasma membrane"/>
    <property type="evidence" value="ECO:0007669"/>
    <property type="project" value="TreeGrafter"/>
</dbReference>
<dbReference type="InterPro" id="IPR001036">
    <property type="entry name" value="Acrflvin-R"/>
</dbReference>
<feature type="transmembrane region" description="Helical" evidence="1">
    <location>
        <begin position="954"/>
        <end position="972"/>
    </location>
</feature>
<evidence type="ECO:0000313" key="2">
    <source>
        <dbReference type="EMBL" id="MBV7275377.1"/>
    </source>
</evidence>
<feature type="transmembrane region" description="Helical" evidence="1">
    <location>
        <begin position="883"/>
        <end position="913"/>
    </location>
</feature>
<feature type="transmembrane region" description="Helical" evidence="1">
    <location>
        <begin position="12"/>
        <end position="29"/>
    </location>
</feature>
<dbReference type="AlphaFoldDB" id="A0A949WWZ5"/>
<keyword evidence="1" id="KW-0812">Transmembrane</keyword>
<feature type="transmembrane region" description="Helical" evidence="1">
    <location>
        <begin position="852"/>
        <end position="871"/>
    </location>
</feature>
<gene>
    <name evidence="2" type="ORF">I6U48_20970</name>
</gene>
<name>A0A949WWZ5_9CLOT</name>
<evidence type="ECO:0000313" key="3">
    <source>
        <dbReference type="Proteomes" id="UP000694308"/>
    </source>
</evidence>
<protein>
    <submittedName>
        <fullName evidence="2">Efflux RND transporter permease subunit</fullName>
    </submittedName>
</protein>